<proteinExistence type="predicted"/>
<dbReference type="EnsemblPlants" id="MELO3C021063.2.1">
    <property type="protein sequence ID" value="MELO3C021063.2.1"/>
    <property type="gene ID" value="MELO3C021063.2"/>
</dbReference>
<accession>A0A9I9DNE4</accession>
<protein>
    <submittedName>
        <fullName evidence="1">Uncharacterized protein</fullName>
    </submittedName>
</protein>
<evidence type="ECO:0000313" key="1">
    <source>
        <dbReference type="EnsemblPlants" id="MELO3C021063.2.1"/>
    </source>
</evidence>
<sequence>MVMCIVPRKNVQGNSGKITCPRTGFVCNYSELVKAYIS</sequence>
<dbReference type="Gramene" id="MELO3C021063.2.1">
    <property type="protein sequence ID" value="MELO3C021063.2.1"/>
    <property type="gene ID" value="MELO3C021063.2"/>
</dbReference>
<organism evidence="1">
    <name type="scientific">Cucumis melo</name>
    <name type="common">Muskmelon</name>
    <dbReference type="NCBI Taxonomy" id="3656"/>
    <lineage>
        <taxon>Eukaryota</taxon>
        <taxon>Viridiplantae</taxon>
        <taxon>Streptophyta</taxon>
        <taxon>Embryophyta</taxon>
        <taxon>Tracheophyta</taxon>
        <taxon>Spermatophyta</taxon>
        <taxon>Magnoliopsida</taxon>
        <taxon>eudicotyledons</taxon>
        <taxon>Gunneridae</taxon>
        <taxon>Pentapetalae</taxon>
        <taxon>rosids</taxon>
        <taxon>fabids</taxon>
        <taxon>Cucurbitales</taxon>
        <taxon>Cucurbitaceae</taxon>
        <taxon>Benincaseae</taxon>
        <taxon>Cucumis</taxon>
    </lineage>
</organism>
<name>A0A9I9DNE4_CUCME</name>
<dbReference type="AlphaFoldDB" id="A0A9I9DNE4"/>
<reference evidence="1" key="1">
    <citation type="submission" date="2023-03" db="UniProtKB">
        <authorList>
            <consortium name="EnsemblPlants"/>
        </authorList>
    </citation>
    <scope>IDENTIFICATION</scope>
</reference>